<evidence type="ECO:0000256" key="4">
    <source>
        <dbReference type="ARBA" id="ARBA00022490"/>
    </source>
</evidence>
<comment type="caution">
    <text evidence="12">The sequence shown here is derived from an EMBL/GenBank/DDBJ whole genome shotgun (WGS) entry which is preliminary data.</text>
</comment>
<organism evidence="12 13">
    <name type="scientific">Marivirga lumbricoides</name>
    <dbReference type="NCBI Taxonomy" id="1046115"/>
    <lineage>
        <taxon>Bacteria</taxon>
        <taxon>Pseudomonadati</taxon>
        <taxon>Bacteroidota</taxon>
        <taxon>Cytophagia</taxon>
        <taxon>Cytophagales</taxon>
        <taxon>Marivirgaceae</taxon>
        <taxon>Marivirga</taxon>
    </lineage>
</organism>
<comment type="subcellular location">
    <subcellularLocation>
        <location evidence="1">Cytoplasm</location>
    </subcellularLocation>
</comment>
<evidence type="ECO:0000256" key="1">
    <source>
        <dbReference type="ARBA" id="ARBA00004496"/>
    </source>
</evidence>
<dbReference type="InterPro" id="IPR027417">
    <property type="entry name" value="P-loop_NTPase"/>
</dbReference>
<gene>
    <name evidence="12" type="ORF">C9994_02125</name>
    <name evidence="11" type="ORF">GCM10011506_02620</name>
</gene>
<keyword evidence="4" id="KW-0963">Cytoplasm</keyword>
<evidence type="ECO:0000313" key="11">
    <source>
        <dbReference type="EMBL" id="GGC20903.1"/>
    </source>
</evidence>
<keyword evidence="5" id="KW-0819">tRNA processing</keyword>
<evidence type="ECO:0000256" key="5">
    <source>
        <dbReference type="ARBA" id="ARBA00022694"/>
    </source>
</evidence>
<dbReference type="Pfam" id="PF02367">
    <property type="entry name" value="TsaE"/>
    <property type="match status" value="1"/>
</dbReference>
<accession>A0A2T4DUU6</accession>
<comment type="similarity">
    <text evidence="2">Belongs to the TsaE family.</text>
</comment>
<keyword evidence="7" id="KW-0547">Nucleotide-binding</keyword>
<evidence type="ECO:0000256" key="2">
    <source>
        <dbReference type="ARBA" id="ARBA00007599"/>
    </source>
</evidence>
<keyword evidence="12" id="KW-0808">Transferase</keyword>
<reference evidence="11" key="4">
    <citation type="submission" date="2024-05" db="EMBL/GenBank/DDBJ databases">
        <authorList>
            <person name="Sun Q."/>
            <person name="Zhou Y."/>
        </authorList>
    </citation>
    <scope>NUCLEOTIDE SEQUENCE</scope>
    <source>
        <strain evidence="11">CGMCC 1.10832</strain>
    </source>
</reference>
<dbReference type="PANTHER" id="PTHR33540:SF2">
    <property type="entry name" value="TRNA THREONYLCARBAMOYLADENOSINE BIOSYNTHESIS PROTEIN TSAE"/>
    <property type="match status" value="1"/>
</dbReference>
<dbReference type="AlphaFoldDB" id="A0A2T4DUU6"/>
<evidence type="ECO:0000256" key="10">
    <source>
        <dbReference type="ARBA" id="ARBA00032441"/>
    </source>
</evidence>
<reference evidence="11" key="1">
    <citation type="journal article" date="2014" name="Int. J. Syst. Evol. Microbiol.">
        <title>Complete genome of a new Firmicutes species belonging to the dominant human colonic microbiota ('Ruminococcus bicirculans') reveals two chromosomes and a selective capacity to utilize plant glucans.</title>
        <authorList>
            <consortium name="NISC Comparative Sequencing Program"/>
            <person name="Wegmann U."/>
            <person name="Louis P."/>
            <person name="Goesmann A."/>
            <person name="Henrissat B."/>
            <person name="Duncan S.H."/>
            <person name="Flint H.J."/>
        </authorList>
    </citation>
    <scope>NUCLEOTIDE SEQUENCE</scope>
    <source>
        <strain evidence="11">CGMCC 1.10832</strain>
    </source>
</reference>
<reference evidence="14" key="3">
    <citation type="journal article" date="2019" name="Int. J. Syst. Evol. Microbiol.">
        <title>The Global Catalogue of Microorganisms (GCM) 10K type strain sequencing project: providing services to taxonomists for standard genome sequencing and annotation.</title>
        <authorList>
            <consortium name="The Broad Institute Genomics Platform"/>
            <consortium name="The Broad Institute Genome Sequencing Center for Infectious Disease"/>
            <person name="Wu L."/>
            <person name="Ma J."/>
        </authorList>
    </citation>
    <scope>NUCLEOTIDE SEQUENCE [LARGE SCALE GENOMIC DNA]</scope>
    <source>
        <strain evidence="14">CGMCC 1.10832</strain>
    </source>
</reference>
<dbReference type="Proteomes" id="UP000240608">
    <property type="component" value="Unassembled WGS sequence"/>
</dbReference>
<protein>
    <recommendedName>
        <fullName evidence="3">tRNA threonylcarbamoyladenosine biosynthesis protein TsaE</fullName>
    </recommendedName>
    <alternativeName>
        <fullName evidence="10">t(6)A37 threonylcarbamoyladenosine biosynthesis protein TsaE</fullName>
    </alternativeName>
</protein>
<dbReference type="GO" id="GO:0005737">
    <property type="term" value="C:cytoplasm"/>
    <property type="evidence" value="ECO:0007669"/>
    <property type="project" value="UniProtKB-SubCell"/>
</dbReference>
<dbReference type="PANTHER" id="PTHR33540">
    <property type="entry name" value="TRNA THREONYLCARBAMOYLADENOSINE BIOSYNTHESIS PROTEIN TSAE"/>
    <property type="match status" value="1"/>
</dbReference>
<evidence type="ECO:0000313" key="14">
    <source>
        <dbReference type="Proteomes" id="UP000636010"/>
    </source>
</evidence>
<dbReference type="EMBL" id="BMEC01000001">
    <property type="protein sequence ID" value="GGC20903.1"/>
    <property type="molecule type" value="Genomic_DNA"/>
</dbReference>
<keyword evidence="8" id="KW-0067">ATP-binding</keyword>
<dbReference type="RefSeq" id="WP_188460001.1">
    <property type="nucleotide sequence ID" value="NZ_BAABHU010000001.1"/>
</dbReference>
<dbReference type="GO" id="GO:0005524">
    <property type="term" value="F:ATP binding"/>
    <property type="evidence" value="ECO:0007669"/>
    <property type="project" value="UniProtKB-KW"/>
</dbReference>
<dbReference type="GO" id="GO:0016740">
    <property type="term" value="F:transferase activity"/>
    <property type="evidence" value="ECO:0007669"/>
    <property type="project" value="UniProtKB-KW"/>
</dbReference>
<keyword evidence="9" id="KW-0460">Magnesium</keyword>
<name>A0A2T4DUU6_9BACT</name>
<proteinExistence type="inferred from homology"/>
<evidence type="ECO:0000256" key="6">
    <source>
        <dbReference type="ARBA" id="ARBA00022723"/>
    </source>
</evidence>
<dbReference type="SUPFAM" id="SSF52540">
    <property type="entry name" value="P-loop containing nucleoside triphosphate hydrolases"/>
    <property type="match status" value="1"/>
</dbReference>
<reference evidence="12 13" key="2">
    <citation type="submission" date="2018-03" db="EMBL/GenBank/DDBJ databases">
        <title>Cross-interface Injection: A General Nanoliter Liquid Handling Method Applied to Single Cells Genome Amplification Automated Nanoliter Liquid Handling Applied to Single Cell Multiple Displacement Amplification.</title>
        <authorList>
            <person name="Yun J."/>
            <person name="Xu P."/>
            <person name="Xu J."/>
            <person name="Dai X."/>
            <person name="Wang Y."/>
            <person name="Zheng X."/>
            <person name="Cao C."/>
            <person name="Yi Q."/>
            <person name="Zhu Y."/>
            <person name="Wang L."/>
            <person name="Dong Z."/>
            <person name="Huang Y."/>
            <person name="Huang L."/>
            <person name="Du W."/>
        </authorList>
    </citation>
    <scope>NUCLEOTIDE SEQUENCE [LARGE SCALE GENOMIC DNA]</scope>
    <source>
        <strain evidence="12 13">Z-D1-2</strain>
    </source>
</reference>
<evidence type="ECO:0000256" key="3">
    <source>
        <dbReference type="ARBA" id="ARBA00019010"/>
    </source>
</evidence>
<dbReference type="Proteomes" id="UP000636010">
    <property type="component" value="Unassembled WGS sequence"/>
</dbReference>
<dbReference type="NCBIfam" id="TIGR00150">
    <property type="entry name" value="T6A_YjeE"/>
    <property type="match status" value="1"/>
</dbReference>
<dbReference type="GO" id="GO:0046872">
    <property type="term" value="F:metal ion binding"/>
    <property type="evidence" value="ECO:0007669"/>
    <property type="project" value="UniProtKB-KW"/>
</dbReference>
<keyword evidence="6" id="KW-0479">Metal-binding</keyword>
<evidence type="ECO:0000313" key="12">
    <source>
        <dbReference type="EMBL" id="PTB97582.1"/>
    </source>
</evidence>
<dbReference type="GO" id="GO:0002949">
    <property type="term" value="P:tRNA threonylcarbamoyladenosine modification"/>
    <property type="evidence" value="ECO:0007669"/>
    <property type="project" value="InterPro"/>
</dbReference>
<keyword evidence="14" id="KW-1185">Reference proteome</keyword>
<dbReference type="EMBL" id="PYVU01000010">
    <property type="protein sequence ID" value="PTB97582.1"/>
    <property type="molecule type" value="Genomic_DNA"/>
</dbReference>
<sequence length="154" mass="17822">MESELDNTLLFEEVGLPHLSNVVADVFNFGKEYKIWLFEAEMGAGKTTFIKRLCEYLEVEDHISSPTFALVNEYNSPRTGNIYHFDFYRIEDELEAFDIGAEEYFYSGNLCLIEWPEMIPSLLPDTFLKINIFSQESANDRMIKVEKHGKGDLS</sequence>
<dbReference type="Gene3D" id="3.40.50.300">
    <property type="entry name" value="P-loop containing nucleotide triphosphate hydrolases"/>
    <property type="match status" value="1"/>
</dbReference>
<evidence type="ECO:0000256" key="8">
    <source>
        <dbReference type="ARBA" id="ARBA00022840"/>
    </source>
</evidence>
<evidence type="ECO:0000256" key="9">
    <source>
        <dbReference type="ARBA" id="ARBA00022842"/>
    </source>
</evidence>
<dbReference type="InterPro" id="IPR003442">
    <property type="entry name" value="T6A_TsaE"/>
</dbReference>
<evidence type="ECO:0000256" key="7">
    <source>
        <dbReference type="ARBA" id="ARBA00022741"/>
    </source>
</evidence>
<evidence type="ECO:0000313" key="13">
    <source>
        <dbReference type="Proteomes" id="UP000240608"/>
    </source>
</evidence>